<accession>A0A914V0Y4</accession>
<dbReference type="Proteomes" id="UP000887566">
    <property type="component" value="Unplaced"/>
</dbReference>
<feature type="compositionally biased region" description="Low complexity" evidence="1">
    <location>
        <begin position="114"/>
        <end position="133"/>
    </location>
</feature>
<protein>
    <submittedName>
        <fullName evidence="3">Uncharacterized protein</fullName>
    </submittedName>
</protein>
<feature type="compositionally biased region" description="Pro residues" evidence="1">
    <location>
        <begin position="101"/>
        <end position="113"/>
    </location>
</feature>
<proteinExistence type="predicted"/>
<feature type="compositionally biased region" description="Basic and acidic residues" evidence="1">
    <location>
        <begin position="18"/>
        <end position="36"/>
    </location>
</feature>
<evidence type="ECO:0000256" key="1">
    <source>
        <dbReference type="SAM" id="MobiDB-lite"/>
    </source>
</evidence>
<evidence type="ECO:0000313" key="3">
    <source>
        <dbReference type="WBParaSite" id="PSAMB.scaffold1409size31871.g13046.t1"/>
    </source>
</evidence>
<dbReference type="WBParaSite" id="PSAMB.scaffold1409size31871.g13046.t1">
    <property type="protein sequence ID" value="PSAMB.scaffold1409size31871.g13046.t1"/>
    <property type="gene ID" value="PSAMB.scaffold1409size31871.g13046"/>
</dbReference>
<name>A0A914V0Y4_9BILA</name>
<organism evidence="2 3">
    <name type="scientific">Plectus sambesii</name>
    <dbReference type="NCBI Taxonomy" id="2011161"/>
    <lineage>
        <taxon>Eukaryota</taxon>
        <taxon>Metazoa</taxon>
        <taxon>Ecdysozoa</taxon>
        <taxon>Nematoda</taxon>
        <taxon>Chromadorea</taxon>
        <taxon>Plectida</taxon>
        <taxon>Plectina</taxon>
        <taxon>Plectoidea</taxon>
        <taxon>Plectidae</taxon>
        <taxon>Plectus</taxon>
    </lineage>
</organism>
<feature type="region of interest" description="Disordered" evidence="1">
    <location>
        <begin position="1"/>
        <end position="133"/>
    </location>
</feature>
<feature type="compositionally biased region" description="Acidic residues" evidence="1">
    <location>
        <begin position="1"/>
        <end position="11"/>
    </location>
</feature>
<keyword evidence="2" id="KW-1185">Reference proteome</keyword>
<reference evidence="3" key="1">
    <citation type="submission" date="2022-11" db="UniProtKB">
        <authorList>
            <consortium name="WormBaseParasite"/>
        </authorList>
    </citation>
    <scope>IDENTIFICATION</scope>
</reference>
<dbReference type="AlphaFoldDB" id="A0A914V0Y4"/>
<evidence type="ECO:0000313" key="2">
    <source>
        <dbReference type="Proteomes" id="UP000887566"/>
    </source>
</evidence>
<sequence length="133" mass="15145">MFCAPESEEADAINWSRGGREPTEERRPTRDNRIDDDVGAWRMWPTQRRQRAARTPDADQYHQRFTIRSRCPPRSGAPVRLVQADAPSRRRRRRASNQPTNQPPARPPVPASPPANRVLPSLFLPSYPSLAAP</sequence>